<dbReference type="InterPro" id="IPR048535">
    <property type="entry name" value="RRN6_beta-prop"/>
</dbReference>
<feature type="compositionally biased region" description="Basic residues" evidence="1">
    <location>
        <begin position="898"/>
        <end position="916"/>
    </location>
</feature>
<organism evidence="3 4">
    <name type="scientific">Serendipita vermifera MAFF 305830</name>
    <dbReference type="NCBI Taxonomy" id="933852"/>
    <lineage>
        <taxon>Eukaryota</taxon>
        <taxon>Fungi</taxon>
        <taxon>Dikarya</taxon>
        <taxon>Basidiomycota</taxon>
        <taxon>Agaricomycotina</taxon>
        <taxon>Agaricomycetes</taxon>
        <taxon>Sebacinales</taxon>
        <taxon>Serendipitaceae</taxon>
        <taxon>Serendipita</taxon>
    </lineage>
</organism>
<dbReference type="Proteomes" id="UP000054097">
    <property type="component" value="Unassembled WGS sequence"/>
</dbReference>
<dbReference type="InterPro" id="IPR019350">
    <property type="entry name" value="RNA_pol_I-sp_TIF_RRN6-like"/>
</dbReference>
<dbReference type="HOGENOM" id="CLU_007284_0_0_1"/>
<sequence length="916" mass="101974">MDLWPVSNHGTQDKPNKQKAIITRGEEGDTDSFVTRGPVLSPGNGAATAAILRPYESIRPSTKKRMEWKFIAEKNVSLRVLPPRTLFPERRVNPRNVTQLSNHRRAEEGARFLRQRYPDIDIPFEIIKEYMDDDHAYQAKYKSQPNEGNQLAFVHSHNAPRDRQIAFVFPVPGQNNQLNVSSSSWSRSRGAMLNIAPSPVATFDTPILQVASSTYNHREEVSAQDLPTFSVRTMSFCALFSVNFSPLRSIHSQPSINQVFLCKYAETGTISHISTSPFTPSRVLLVNATGAVTLMQADNTNAELVDLDSTSNEESSWRVCWGNEENIALRASSNRLDLLDIRGGPATRGLNLAGKEKFAGLEARPSNLSVNLHLVTVATNKRVIWLDDRYLTTPLLSWEHNRADDLTLATSTYTLGQKPITCLTSQNNGLVTMYDTSVSSGRIYSNGIPQAFQFAAQHRKYLGHAFYQHPASEAQGANLVAISENGGIFATEIIADAGTQTRSEIATGSTHQWPIISHWNSHDLAAQMSPDIPEALSLRESFEVNFHRVYQELRQRLFSKFTADEDVDQIRDILETMPRVWDEFDQPLETVMTMQDVASRASSEPGHVARADFLTSTPINSQRAKAAFQDGHLAISGEVGKGSTWSYDISRCINLIHKVEPRATEEETHFVTYDRKQHDMATLLNIDLSLGNDIYAAVPFRQLQKAQRSATIDDEVLRRAAQSMSISNTQKSDPPPLFFSFLNPRPQTSPLEGKESEQPLDDPMKEIEDASTGIRHLLSDWELGSDPTQFQYVNPYPDIEVSGVTTAPRKDIPREPISRPSPQIQLEHSSMPPKIGLAQNVASMAILQRSHVSPETMARASTPIRIATQIQPSRVDLATRSQDPDFLGTSTQILPGKHGGRSKGGSKKTKKRMGGF</sequence>
<evidence type="ECO:0000313" key="4">
    <source>
        <dbReference type="Proteomes" id="UP000054097"/>
    </source>
</evidence>
<evidence type="ECO:0000313" key="3">
    <source>
        <dbReference type="EMBL" id="KIM28875.1"/>
    </source>
</evidence>
<evidence type="ECO:0000259" key="2">
    <source>
        <dbReference type="Pfam" id="PF10214"/>
    </source>
</evidence>
<name>A0A0C3AWH2_SERVB</name>
<feature type="compositionally biased region" description="Basic and acidic residues" evidence="1">
    <location>
        <begin position="752"/>
        <end position="761"/>
    </location>
</feature>
<accession>A0A0C3AWH2</accession>
<reference evidence="4" key="2">
    <citation type="submission" date="2015-01" db="EMBL/GenBank/DDBJ databases">
        <title>Evolutionary Origins and Diversification of the Mycorrhizal Mutualists.</title>
        <authorList>
            <consortium name="DOE Joint Genome Institute"/>
            <consortium name="Mycorrhizal Genomics Consortium"/>
            <person name="Kohler A."/>
            <person name="Kuo A."/>
            <person name="Nagy L.G."/>
            <person name="Floudas D."/>
            <person name="Copeland A."/>
            <person name="Barry K.W."/>
            <person name="Cichocki N."/>
            <person name="Veneault-Fourrey C."/>
            <person name="LaButti K."/>
            <person name="Lindquist E.A."/>
            <person name="Lipzen A."/>
            <person name="Lundell T."/>
            <person name="Morin E."/>
            <person name="Murat C."/>
            <person name="Riley R."/>
            <person name="Ohm R."/>
            <person name="Sun H."/>
            <person name="Tunlid A."/>
            <person name="Henrissat B."/>
            <person name="Grigoriev I.V."/>
            <person name="Hibbett D.S."/>
            <person name="Martin F."/>
        </authorList>
    </citation>
    <scope>NUCLEOTIDE SEQUENCE [LARGE SCALE GENOMIC DNA]</scope>
    <source>
        <strain evidence="4">MAFF 305830</strain>
    </source>
</reference>
<dbReference type="STRING" id="933852.A0A0C3AWH2"/>
<dbReference type="PANTHER" id="PTHR28221:SF2">
    <property type="entry name" value="RNA POLYMERASE I-SPECIFIC TRANSCRIPTION INITIATION FACTOR RRN6"/>
    <property type="match status" value="1"/>
</dbReference>
<evidence type="ECO:0000256" key="1">
    <source>
        <dbReference type="SAM" id="MobiDB-lite"/>
    </source>
</evidence>
<protein>
    <recommendedName>
        <fullName evidence="2">RRN6 beta-propeller domain-containing protein</fullName>
    </recommendedName>
</protein>
<dbReference type="OrthoDB" id="2382881at2759"/>
<reference evidence="3 4" key="1">
    <citation type="submission" date="2014-04" db="EMBL/GenBank/DDBJ databases">
        <authorList>
            <consortium name="DOE Joint Genome Institute"/>
            <person name="Kuo A."/>
            <person name="Zuccaro A."/>
            <person name="Kohler A."/>
            <person name="Nagy L.G."/>
            <person name="Floudas D."/>
            <person name="Copeland A."/>
            <person name="Barry K.W."/>
            <person name="Cichocki N."/>
            <person name="Veneault-Fourrey C."/>
            <person name="LaButti K."/>
            <person name="Lindquist E.A."/>
            <person name="Lipzen A."/>
            <person name="Lundell T."/>
            <person name="Morin E."/>
            <person name="Murat C."/>
            <person name="Sun H."/>
            <person name="Tunlid A."/>
            <person name="Henrissat B."/>
            <person name="Grigoriev I.V."/>
            <person name="Hibbett D.S."/>
            <person name="Martin F."/>
            <person name="Nordberg H.P."/>
            <person name="Cantor M.N."/>
            <person name="Hua S.X."/>
        </authorList>
    </citation>
    <scope>NUCLEOTIDE SEQUENCE [LARGE SCALE GENOMIC DNA]</scope>
    <source>
        <strain evidence="3 4">MAFF 305830</strain>
    </source>
</reference>
<dbReference type="AlphaFoldDB" id="A0A0C3AWH2"/>
<keyword evidence="4" id="KW-1185">Reference proteome</keyword>
<dbReference type="PANTHER" id="PTHR28221">
    <property type="entry name" value="RNA POLYMERASE I-SPECIFIC TRANSCRIPTION INITIATION FACTOR RRN6"/>
    <property type="match status" value="1"/>
</dbReference>
<proteinExistence type="predicted"/>
<dbReference type="Pfam" id="PF10214">
    <property type="entry name" value="Rrn6_beta-prop"/>
    <property type="match status" value="1"/>
</dbReference>
<feature type="domain" description="RRN6 beta-propeller" evidence="2">
    <location>
        <begin position="370"/>
        <end position="442"/>
    </location>
</feature>
<feature type="region of interest" description="Disordered" evidence="1">
    <location>
        <begin position="880"/>
        <end position="916"/>
    </location>
</feature>
<feature type="region of interest" description="Disordered" evidence="1">
    <location>
        <begin position="725"/>
        <end position="761"/>
    </location>
</feature>
<gene>
    <name evidence="3" type="ORF">M408DRAFT_329299</name>
</gene>
<dbReference type="EMBL" id="KN824291">
    <property type="protein sequence ID" value="KIM28875.1"/>
    <property type="molecule type" value="Genomic_DNA"/>
</dbReference>